<comment type="caution">
    <text evidence="2">The sequence shown here is derived from an EMBL/GenBank/DDBJ whole genome shotgun (WGS) entry which is preliminary data.</text>
</comment>
<reference evidence="2 3" key="1">
    <citation type="journal article" date="2008" name="FEMS Yeast Res.">
        <title>Comparative genome analysis of a Saccharomyces cerevisiae wine strain.</title>
        <authorList>
            <person name="Borneman A.R."/>
            <person name="Forgan A.H."/>
            <person name="Pretorius I.S."/>
            <person name="Chambers P.J."/>
        </authorList>
    </citation>
    <scope>NUCLEOTIDE SEQUENCE [LARGE SCALE GENOMIC DNA]</scope>
    <source>
        <strain evidence="2 3">AWRI1631</strain>
    </source>
</reference>
<evidence type="ECO:0000313" key="3">
    <source>
        <dbReference type="Proteomes" id="UP000008988"/>
    </source>
</evidence>
<gene>
    <name evidence="2" type="ORF">AWRI1631_111420</name>
</gene>
<feature type="transmembrane region" description="Helical" evidence="1">
    <location>
        <begin position="53"/>
        <end position="74"/>
    </location>
</feature>
<feature type="transmembrane region" description="Helical" evidence="1">
    <location>
        <begin position="81"/>
        <end position="102"/>
    </location>
</feature>
<dbReference type="Proteomes" id="UP000008988">
    <property type="component" value="Unassembled WGS sequence"/>
</dbReference>
<proteinExistence type="predicted"/>
<keyword evidence="1" id="KW-1133">Transmembrane helix</keyword>
<accession>B5VM73</accession>
<protein>
    <submittedName>
        <fullName evidence="2">Uncharacterized protein</fullName>
    </submittedName>
</protein>
<keyword evidence="1" id="KW-0812">Transmembrane</keyword>
<sequence length="204" mass="23674">MRWYIYRYIYIYMYLYIYVHTYIYIYYCCYYYRDYYLGPPFFLPVFNLPSNPALFFGTALPTYFLFIFSCLFLFLPLLSFLILRFSSLLFCLSDIVSSTTLLRSLHSIADFLFCASFLFIALRSSFSSSLILIPSACNIAFCHFSFSFCLICSSSSFASILFFLASNNFKCDFTSFLAGPFVLPAFLNLCKSEVALAPSSNMIF</sequence>
<dbReference type="EMBL" id="ABSV01001467">
    <property type="protein sequence ID" value="EDZ70962.1"/>
    <property type="molecule type" value="Genomic_DNA"/>
</dbReference>
<name>B5VM73_YEAS6</name>
<feature type="transmembrane region" description="Helical" evidence="1">
    <location>
        <begin position="108"/>
        <end position="133"/>
    </location>
</feature>
<organism evidence="2 3">
    <name type="scientific">Saccharomyces cerevisiae (strain AWRI1631)</name>
    <name type="common">Baker's yeast</name>
    <dbReference type="NCBI Taxonomy" id="545124"/>
    <lineage>
        <taxon>Eukaryota</taxon>
        <taxon>Fungi</taxon>
        <taxon>Dikarya</taxon>
        <taxon>Ascomycota</taxon>
        <taxon>Saccharomycotina</taxon>
        <taxon>Saccharomycetes</taxon>
        <taxon>Saccharomycetales</taxon>
        <taxon>Saccharomycetaceae</taxon>
        <taxon>Saccharomyces</taxon>
    </lineage>
</organism>
<keyword evidence="1" id="KW-0472">Membrane</keyword>
<evidence type="ECO:0000256" key="1">
    <source>
        <dbReference type="SAM" id="Phobius"/>
    </source>
</evidence>
<feature type="transmembrane region" description="Helical" evidence="1">
    <location>
        <begin position="12"/>
        <end position="33"/>
    </location>
</feature>
<dbReference type="AlphaFoldDB" id="B5VM73"/>
<evidence type="ECO:0000313" key="2">
    <source>
        <dbReference type="EMBL" id="EDZ70962.1"/>
    </source>
</evidence>
<feature type="transmembrane region" description="Helical" evidence="1">
    <location>
        <begin position="140"/>
        <end position="165"/>
    </location>
</feature>